<dbReference type="AlphaFoldDB" id="A0A2S6H072"/>
<evidence type="ECO:0000313" key="1">
    <source>
        <dbReference type="EMBL" id="PPK70858.1"/>
    </source>
</evidence>
<comment type="caution">
    <text evidence="1">The sequence shown here is derived from an EMBL/GenBank/DDBJ whole genome shotgun (WGS) entry which is preliminary data.</text>
</comment>
<gene>
    <name evidence="1" type="ORF">CLV40_10144</name>
</gene>
<dbReference type="EMBL" id="PTIX01000001">
    <property type="protein sequence ID" value="PPK70858.1"/>
    <property type="molecule type" value="Genomic_DNA"/>
</dbReference>
<name>A0A2S6H072_9PSEU</name>
<accession>A0A2S6H072</accession>
<dbReference type="OrthoDB" id="3683601at2"/>
<reference evidence="1 2" key="1">
    <citation type="submission" date="2018-02" db="EMBL/GenBank/DDBJ databases">
        <title>Genomic Encyclopedia of Archaeal and Bacterial Type Strains, Phase II (KMG-II): from individual species to whole genera.</title>
        <authorList>
            <person name="Goeker M."/>
        </authorList>
    </citation>
    <scope>NUCLEOTIDE SEQUENCE [LARGE SCALE GENOMIC DNA]</scope>
    <source>
        <strain evidence="1 2">YU 961-1</strain>
    </source>
</reference>
<keyword evidence="2" id="KW-1185">Reference proteome</keyword>
<protein>
    <submittedName>
        <fullName evidence="1">Uncharacterized protein</fullName>
    </submittedName>
</protein>
<organism evidence="1 2">
    <name type="scientific">Actinokineospora auranticolor</name>
    <dbReference type="NCBI Taxonomy" id="155976"/>
    <lineage>
        <taxon>Bacteria</taxon>
        <taxon>Bacillati</taxon>
        <taxon>Actinomycetota</taxon>
        <taxon>Actinomycetes</taxon>
        <taxon>Pseudonocardiales</taxon>
        <taxon>Pseudonocardiaceae</taxon>
        <taxon>Actinokineospora</taxon>
    </lineage>
</organism>
<proteinExistence type="predicted"/>
<dbReference type="RefSeq" id="WP_104475729.1">
    <property type="nucleotide sequence ID" value="NZ_CP154825.1"/>
</dbReference>
<sequence length="223" mass="24614">MESDEHAALRANNPFNAKRAALAGHWGWEFAPDAQWLLGRWPVLPVVARWSSHYRAAHADRCYGAVIGAMSGVEFTVFDFQHDLVRGPTAPSWLASSWMNFVTDTVWVVSLPTPMPHVQVLPKKNGYWFLGWKLGRPTTHHAAFNQQHRLVDTDPDVAARVLTPAVVNAAVALDLGTWALIGNDLVYTEASLHGGTPPERIVEVLGKLTAFLAHLPYDVALNP</sequence>
<evidence type="ECO:0000313" key="2">
    <source>
        <dbReference type="Proteomes" id="UP000239203"/>
    </source>
</evidence>
<dbReference type="Proteomes" id="UP000239203">
    <property type="component" value="Unassembled WGS sequence"/>
</dbReference>